<feature type="compositionally biased region" description="Polar residues" evidence="1">
    <location>
        <begin position="66"/>
        <end position="87"/>
    </location>
</feature>
<comment type="caution">
    <text evidence="2">The sequence shown here is derived from an EMBL/GenBank/DDBJ whole genome shotgun (WGS) entry which is preliminary data.</text>
</comment>
<feature type="compositionally biased region" description="Polar residues" evidence="1">
    <location>
        <begin position="25"/>
        <end position="43"/>
    </location>
</feature>
<feature type="compositionally biased region" description="Low complexity" evidence="1">
    <location>
        <begin position="886"/>
        <end position="897"/>
    </location>
</feature>
<feature type="compositionally biased region" description="Basic and acidic residues" evidence="1">
    <location>
        <begin position="194"/>
        <end position="207"/>
    </location>
</feature>
<organism evidence="2 3">
    <name type="scientific">Caenorhabditis remanei</name>
    <name type="common">Caenorhabditis vulgaris</name>
    <dbReference type="NCBI Taxonomy" id="31234"/>
    <lineage>
        <taxon>Eukaryota</taxon>
        <taxon>Metazoa</taxon>
        <taxon>Ecdysozoa</taxon>
        <taxon>Nematoda</taxon>
        <taxon>Chromadorea</taxon>
        <taxon>Rhabditida</taxon>
        <taxon>Rhabditina</taxon>
        <taxon>Rhabditomorpha</taxon>
        <taxon>Rhabditoidea</taxon>
        <taxon>Rhabditidae</taxon>
        <taxon>Peloderinae</taxon>
        <taxon>Caenorhabditis</taxon>
    </lineage>
</organism>
<dbReference type="Proteomes" id="UP000483820">
    <property type="component" value="Chromosome X"/>
</dbReference>
<reference evidence="2 3" key="1">
    <citation type="submission" date="2019-12" db="EMBL/GenBank/DDBJ databases">
        <title>Chromosome-level assembly of the Caenorhabditis remanei genome.</title>
        <authorList>
            <person name="Teterina A.A."/>
            <person name="Willis J.H."/>
            <person name="Phillips P.C."/>
        </authorList>
    </citation>
    <scope>NUCLEOTIDE SEQUENCE [LARGE SCALE GENOMIC DNA]</scope>
    <source>
        <strain evidence="2 3">PX506</strain>
        <tissue evidence="2">Whole organism</tissue>
    </source>
</reference>
<accession>A0A6A5FVN9</accession>
<dbReference type="GeneID" id="78777636"/>
<evidence type="ECO:0000313" key="3">
    <source>
        <dbReference type="Proteomes" id="UP000483820"/>
    </source>
</evidence>
<feature type="compositionally biased region" description="Polar residues" evidence="1">
    <location>
        <begin position="271"/>
        <end position="280"/>
    </location>
</feature>
<feature type="region of interest" description="Disordered" evidence="1">
    <location>
        <begin position="872"/>
        <end position="897"/>
    </location>
</feature>
<dbReference type="KEGG" id="crq:GCK72_023084"/>
<feature type="compositionally biased region" description="Basic and acidic residues" evidence="1">
    <location>
        <begin position="117"/>
        <end position="129"/>
    </location>
</feature>
<feature type="region of interest" description="Disordered" evidence="1">
    <location>
        <begin position="502"/>
        <end position="545"/>
    </location>
</feature>
<name>A0A6A5FVN9_CAERE</name>
<feature type="region of interest" description="Disordered" evidence="1">
    <location>
        <begin position="255"/>
        <end position="280"/>
    </location>
</feature>
<feature type="region of interest" description="Disordered" evidence="1">
    <location>
        <begin position="786"/>
        <end position="831"/>
    </location>
</feature>
<dbReference type="CTD" id="78777636"/>
<gene>
    <name evidence="2" type="ORF">GCK72_023084</name>
</gene>
<dbReference type="AlphaFoldDB" id="A0A6A5FVN9"/>
<feature type="region of interest" description="Disordered" evidence="1">
    <location>
        <begin position="1"/>
        <end position="240"/>
    </location>
</feature>
<protein>
    <submittedName>
        <fullName evidence="2">Uncharacterized protein</fullName>
    </submittedName>
</protein>
<sequence>MTPKTKKTDVPPNYPQSGYPYGNGYQKSYNGSGHQNNRPSQHHSFNDYGTGYVKKAVPGQKPYWEHNQSYQPNREVQRGGSNQQYPSTKYAKKGNNPRYDHNKSFTAGMGETGKSNGNRDRFFTTESHNRSSGYKGFGNSKYRGEGRNIQMPTTGNSHDASFTNFTTKSNNSRDTYNTSFTTTVGMGETGQPNARHDNLWTTKDDRPSAGNNGFVNPKYRGDGNHNQMQKGGNNKHYPSTKYDKSNFWTTDYNRHSSNSKGFENQKHSGKANRNSYRYNPNTSYARYTGAKSGPKNVADHTTTIDFNFGRVQSPQLNGDNFIQVFPSSSSTNLTDGQKLLQNLQNVESVGNPVGDSRMNQSFRGVQDESCQQDSSILAVGPVVTPPRPVKYPYMFSPAVEKILCAEKRKQKIDMEVANAKKTAKEKKDKLMMKQKIHSDDPLNMTIAGGERFVESPPPSKAILNLTLGEDELPRGILKKIHLARRSPPEFRSRSVSWGLVEAKSPDTPMYSPEGNLSDLNKSFMKPKSETSSEESTPSRPPKPLNIQPLILAAKPKSLLPPGWKTSCPVTFKKVVEHNEDKNNAGCYMARGGICKFMPSVDITDGLATFVNPQTGRHIFMPLEFCFDLHPFIETGPDEIPAGRYYYLADPQNDLVGQWNRELREKHPELFNKPPHVSNHETGWEDLKAVVNEIAMKTRAPLLQGKSPSMYHLSEKDDSSVQSSVTILKNTSDQKLAKLQEKKVEVSRKIILPPLSKGVKRTPPKFCHVPDEDWLADTPAKTIDEKKMDQADSVEDTQPTTPKVSTQSVIFTPLQTSTPRKTSAHDSSSRTTALVRELQVTPKSWGNKNKLPSRRITVISSTLDDAELHNVKFLTPQGKKSPDDASSDTSESPSSPST</sequence>
<feature type="compositionally biased region" description="Polar residues" evidence="1">
    <location>
        <begin position="795"/>
        <end position="821"/>
    </location>
</feature>
<evidence type="ECO:0000256" key="1">
    <source>
        <dbReference type="SAM" id="MobiDB-lite"/>
    </source>
</evidence>
<feature type="compositionally biased region" description="Polar residues" evidence="1">
    <location>
        <begin position="150"/>
        <end position="184"/>
    </location>
</feature>
<proteinExistence type="predicted"/>
<dbReference type="EMBL" id="WUAV01000006">
    <property type="protein sequence ID" value="KAF1746627.1"/>
    <property type="molecule type" value="Genomic_DNA"/>
</dbReference>
<dbReference type="RefSeq" id="XP_053578791.1">
    <property type="nucleotide sequence ID" value="XM_053735225.1"/>
</dbReference>
<evidence type="ECO:0000313" key="2">
    <source>
        <dbReference type="EMBL" id="KAF1746627.1"/>
    </source>
</evidence>